<comment type="caution">
    <text evidence="1">The sequence shown here is derived from an EMBL/GenBank/DDBJ whole genome shotgun (WGS) entry which is preliminary data.</text>
</comment>
<organism evidence="1 2">
    <name type="scientific">Tegillarca granosa</name>
    <name type="common">Malaysian cockle</name>
    <name type="synonym">Anadara granosa</name>
    <dbReference type="NCBI Taxonomy" id="220873"/>
    <lineage>
        <taxon>Eukaryota</taxon>
        <taxon>Metazoa</taxon>
        <taxon>Spiralia</taxon>
        <taxon>Lophotrochozoa</taxon>
        <taxon>Mollusca</taxon>
        <taxon>Bivalvia</taxon>
        <taxon>Autobranchia</taxon>
        <taxon>Pteriomorphia</taxon>
        <taxon>Arcoida</taxon>
        <taxon>Arcoidea</taxon>
        <taxon>Arcidae</taxon>
        <taxon>Tegillarca</taxon>
    </lineage>
</organism>
<reference evidence="1 2" key="1">
    <citation type="submission" date="2022-12" db="EMBL/GenBank/DDBJ databases">
        <title>Chromosome-level genome of Tegillarca granosa.</title>
        <authorList>
            <person name="Kim J."/>
        </authorList>
    </citation>
    <scope>NUCLEOTIDE SEQUENCE [LARGE SCALE GENOMIC DNA]</scope>
    <source>
        <strain evidence="1">Teg-2019</strain>
        <tissue evidence="1">Adductor muscle</tissue>
    </source>
</reference>
<name>A0ABQ9EAG8_TEGGR</name>
<dbReference type="EMBL" id="JARBDR010000919">
    <property type="protein sequence ID" value="KAJ8300552.1"/>
    <property type="molecule type" value="Genomic_DNA"/>
</dbReference>
<evidence type="ECO:0000313" key="1">
    <source>
        <dbReference type="EMBL" id="KAJ8300552.1"/>
    </source>
</evidence>
<gene>
    <name evidence="1" type="ORF">KUTeg_022071</name>
</gene>
<evidence type="ECO:0000313" key="2">
    <source>
        <dbReference type="Proteomes" id="UP001217089"/>
    </source>
</evidence>
<protein>
    <submittedName>
        <fullName evidence="1">Uncharacterized protein</fullName>
    </submittedName>
</protein>
<accession>A0ABQ9EAG8</accession>
<sequence length="93" mass="10990">MFRFRIWCFALSKPETEAIECIKRGKFRFREVDGIAHAQSHKISLMAASQKSGEKPLQFFWEKFTIPKELQIEFIELRGKIPKSQNSQKNEEN</sequence>
<dbReference type="Proteomes" id="UP001217089">
    <property type="component" value="Unassembled WGS sequence"/>
</dbReference>
<proteinExistence type="predicted"/>
<keyword evidence="2" id="KW-1185">Reference proteome</keyword>